<dbReference type="PANTHER" id="PTHR34383:SF3">
    <property type="entry name" value="POLYPHOSPHATE:AMP PHOSPHOTRANSFERASE"/>
    <property type="match status" value="1"/>
</dbReference>
<dbReference type="GO" id="GO:0008976">
    <property type="term" value="F:polyphosphate kinase activity"/>
    <property type="evidence" value="ECO:0007669"/>
    <property type="project" value="InterPro"/>
</dbReference>
<evidence type="ECO:0000259" key="5">
    <source>
        <dbReference type="Pfam" id="PF03976"/>
    </source>
</evidence>
<dbReference type="Pfam" id="PF03976">
    <property type="entry name" value="PPK2"/>
    <property type="match status" value="1"/>
</dbReference>
<name>A0A366H950_9BACT</name>
<dbReference type="RefSeq" id="WP_211325687.1">
    <property type="nucleotide sequence ID" value="NZ_QNRR01000012.1"/>
</dbReference>
<feature type="region of interest" description="Disordered" evidence="4">
    <location>
        <begin position="24"/>
        <end position="44"/>
    </location>
</feature>
<proteinExistence type="inferred from homology"/>
<dbReference type="InterPro" id="IPR022488">
    <property type="entry name" value="PPK2-related"/>
</dbReference>
<keyword evidence="2 6" id="KW-0808">Transferase</keyword>
<dbReference type="EMBL" id="QNRR01000012">
    <property type="protein sequence ID" value="RBP38054.1"/>
    <property type="molecule type" value="Genomic_DNA"/>
</dbReference>
<organism evidence="6 7">
    <name type="scientific">Roseimicrobium gellanilyticum</name>
    <dbReference type="NCBI Taxonomy" id="748857"/>
    <lineage>
        <taxon>Bacteria</taxon>
        <taxon>Pseudomonadati</taxon>
        <taxon>Verrucomicrobiota</taxon>
        <taxon>Verrucomicrobiia</taxon>
        <taxon>Verrucomicrobiales</taxon>
        <taxon>Verrucomicrobiaceae</taxon>
        <taxon>Roseimicrobium</taxon>
    </lineage>
</organism>
<keyword evidence="3" id="KW-0418">Kinase</keyword>
<evidence type="ECO:0000256" key="4">
    <source>
        <dbReference type="SAM" id="MobiDB-lite"/>
    </source>
</evidence>
<gene>
    <name evidence="6" type="ORF">DES53_11252</name>
</gene>
<evidence type="ECO:0000256" key="3">
    <source>
        <dbReference type="ARBA" id="ARBA00022777"/>
    </source>
</evidence>
<dbReference type="NCBIfam" id="TIGR03709">
    <property type="entry name" value="PPK2_rel_1"/>
    <property type="match status" value="1"/>
</dbReference>
<dbReference type="AlphaFoldDB" id="A0A366H950"/>
<dbReference type="PANTHER" id="PTHR34383">
    <property type="entry name" value="POLYPHOSPHATE:AMP PHOSPHOTRANSFERASE-RELATED"/>
    <property type="match status" value="1"/>
</dbReference>
<comment type="caution">
    <text evidence="6">The sequence shown here is derived from an EMBL/GenBank/DDBJ whole genome shotgun (WGS) entry which is preliminary data.</text>
</comment>
<evidence type="ECO:0000313" key="6">
    <source>
        <dbReference type="EMBL" id="RBP38054.1"/>
    </source>
</evidence>
<comment type="similarity">
    <text evidence="1">Belongs to the polyphosphate kinase 2 (PPK2) family. Class I subfamily.</text>
</comment>
<accession>A0A366H950</accession>
<dbReference type="Gene3D" id="3.40.50.300">
    <property type="entry name" value="P-loop containing nucleotide triphosphate hydrolases"/>
    <property type="match status" value="1"/>
</dbReference>
<dbReference type="PIRSF" id="PIRSF028756">
    <property type="entry name" value="PPK2_prd"/>
    <property type="match status" value="1"/>
</dbReference>
<feature type="domain" description="Polyphosphate kinase-2-related" evidence="5">
    <location>
        <begin position="43"/>
        <end position="274"/>
    </location>
</feature>
<dbReference type="InterPro" id="IPR022300">
    <property type="entry name" value="PPK2-rel_1"/>
</dbReference>
<dbReference type="Proteomes" id="UP000253426">
    <property type="component" value="Unassembled WGS sequence"/>
</dbReference>
<sequence length="301" mass="34769">MKLKELIKRARKISEPYRISDGGKFRLKDVDPGDTGDLTSESKPQAKEALKTGISALCQLQDMLYAQDRWSVLLIFQAMDAAGKDGAIKHVMSGINPQGCQVASFKAPSSEDLDHDYLWRCQKHLPERGRIGIFNRSYYEETLVVRVHPQILGKQKVPEELLGKDVWDNRFKDIRSFERYLANNGTIVRKFFLHVSRDEQKKRFLERIDNPDKNWKFSSSDAAERKYWKDYMHAYEETIRETATKESPWYVVPADNKWYTRVVVAAALIDALASLDLHYPEVDKEKLKALAATKKELLAEK</sequence>
<dbReference type="SUPFAM" id="SSF52540">
    <property type="entry name" value="P-loop containing nucleoside triphosphate hydrolases"/>
    <property type="match status" value="1"/>
</dbReference>
<reference evidence="6 7" key="1">
    <citation type="submission" date="2018-06" db="EMBL/GenBank/DDBJ databases">
        <title>Genomic Encyclopedia of Type Strains, Phase IV (KMG-IV): sequencing the most valuable type-strain genomes for metagenomic binning, comparative biology and taxonomic classification.</title>
        <authorList>
            <person name="Goeker M."/>
        </authorList>
    </citation>
    <scope>NUCLEOTIDE SEQUENCE [LARGE SCALE GENOMIC DNA]</scope>
    <source>
        <strain evidence="6 7">DSM 25532</strain>
    </source>
</reference>
<evidence type="ECO:0000256" key="1">
    <source>
        <dbReference type="ARBA" id="ARBA00009924"/>
    </source>
</evidence>
<evidence type="ECO:0000256" key="2">
    <source>
        <dbReference type="ARBA" id="ARBA00022679"/>
    </source>
</evidence>
<keyword evidence="7" id="KW-1185">Reference proteome</keyword>
<protein>
    <submittedName>
        <fullName evidence="6">PPK2 family polyphosphate:nucleotide phosphotransferase</fullName>
    </submittedName>
</protein>
<evidence type="ECO:0000313" key="7">
    <source>
        <dbReference type="Proteomes" id="UP000253426"/>
    </source>
</evidence>
<dbReference type="GO" id="GO:0006797">
    <property type="term" value="P:polyphosphate metabolic process"/>
    <property type="evidence" value="ECO:0007669"/>
    <property type="project" value="InterPro"/>
</dbReference>
<dbReference type="InterPro" id="IPR016898">
    <property type="entry name" value="Polyphosphate_phosphotransfera"/>
</dbReference>
<dbReference type="InterPro" id="IPR027417">
    <property type="entry name" value="P-loop_NTPase"/>
</dbReference>